<organism evidence="1 2">
    <name type="scientific">Friedmanniomyces endolithicus</name>
    <dbReference type="NCBI Taxonomy" id="329885"/>
    <lineage>
        <taxon>Eukaryota</taxon>
        <taxon>Fungi</taxon>
        <taxon>Dikarya</taxon>
        <taxon>Ascomycota</taxon>
        <taxon>Pezizomycotina</taxon>
        <taxon>Dothideomycetes</taxon>
        <taxon>Dothideomycetidae</taxon>
        <taxon>Mycosphaerellales</taxon>
        <taxon>Teratosphaeriaceae</taxon>
        <taxon>Friedmanniomyces</taxon>
    </lineage>
</organism>
<evidence type="ECO:0000313" key="1">
    <source>
        <dbReference type="EMBL" id="TKA31193.1"/>
    </source>
</evidence>
<dbReference type="AlphaFoldDB" id="A0A4U0U7I6"/>
<gene>
    <name evidence="1" type="ORF">B0A54_14328</name>
</gene>
<sequence length="264" mass="30001">MAAVPLTPQQRDQLCDQIFAPVLGTLIAVSMTDNIMRTSIPERPLHKTHHNHPERVGAATVFQVLVHFREQCMNDPRARSRDGVAKLEKLQNSLRLSMIANLGTTCFGYVYEHFPQLNPGNQIAEVAFGLDRMSTQAAFRLAYPSTVFNIAWTPQPQQGRNWLPRMIRNAFAHANWEILPNERVGLWNEWNQVRTFDITMSGSDLQKLVYEALLSVIDNVRGQRPGPPRRALEDERSVLSHEIIFSFIVKTLSGDAMDLLLDMN</sequence>
<protein>
    <submittedName>
        <fullName evidence="1">Uncharacterized protein</fullName>
    </submittedName>
</protein>
<evidence type="ECO:0000313" key="2">
    <source>
        <dbReference type="Proteomes" id="UP000310066"/>
    </source>
</evidence>
<dbReference type="OrthoDB" id="3910890at2759"/>
<proteinExistence type="predicted"/>
<reference evidence="1 2" key="1">
    <citation type="submission" date="2017-03" db="EMBL/GenBank/DDBJ databases">
        <title>Genomes of endolithic fungi from Antarctica.</title>
        <authorList>
            <person name="Coleine C."/>
            <person name="Masonjones S."/>
            <person name="Stajich J.E."/>
        </authorList>
    </citation>
    <scope>NUCLEOTIDE SEQUENCE [LARGE SCALE GENOMIC DNA]</scope>
    <source>
        <strain evidence="1 2">CCFEE 5311</strain>
    </source>
</reference>
<dbReference type="Proteomes" id="UP000310066">
    <property type="component" value="Unassembled WGS sequence"/>
</dbReference>
<dbReference type="EMBL" id="NAJP01000098">
    <property type="protein sequence ID" value="TKA31193.1"/>
    <property type="molecule type" value="Genomic_DNA"/>
</dbReference>
<accession>A0A4U0U7I6</accession>
<comment type="caution">
    <text evidence="1">The sequence shown here is derived from an EMBL/GenBank/DDBJ whole genome shotgun (WGS) entry which is preliminary data.</text>
</comment>
<name>A0A4U0U7I6_9PEZI</name>